<organism evidence="2 3">
    <name type="scientific">Physocladia obscura</name>
    <dbReference type="NCBI Taxonomy" id="109957"/>
    <lineage>
        <taxon>Eukaryota</taxon>
        <taxon>Fungi</taxon>
        <taxon>Fungi incertae sedis</taxon>
        <taxon>Chytridiomycota</taxon>
        <taxon>Chytridiomycota incertae sedis</taxon>
        <taxon>Chytridiomycetes</taxon>
        <taxon>Chytridiales</taxon>
        <taxon>Chytriomycetaceae</taxon>
        <taxon>Physocladia</taxon>
    </lineage>
</organism>
<protein>
    <submittedName>
        <fullName evidence="2">Uncharacterized protein</fullName>
    </submittedName>
</protein>
<keyword evidence="3" id="KW-1185">Reference proteome</keyword>
<gene>
    <name evidence="2" type="ORF">HK100_008343</name>
</gene>
<dbReference type="Proteomes" id="UP001211907">
    <property type="component" value="Unassembled WGS sequence"/>
</dbReference>
<feature type="compositionally biased region" description="Polar residues" evidence="1">
    <location>
        <begin position="44"/>
        <end position="60"/>
    </location>
</feature>
<evidence type="ECO:0000313" key="2">
    <source>
        <dbReference type="EMBL" id="KAJ3087491.1"/>
    </source>
</evidence>
<sequence length="84" mass="9010">MEAMVQFKDEDSNFALNLSEAHQQASNHTSNVSSEATESVTVFITANQNGKSPVNESLEGNEQAGGLEPNPGEDEQCPETNEQA</sequence>
<proteinExistence type="predicted"/>
<dbReference type="EMBL" id="JADGJH010004048">
    <property type="protein sequence ID" value="KAJ3087491.1"/>
    <property type="molecule type" value="Genomic_DNA"/>
</dbReference>
<dbReference type="AlphaFoldDB" id="A0AAD5SQT3"/>
<accession>A0AAD5SQT3</accession>
<evidence type="ECO:0000313" key="3">
    <source>
        <dbReference type="Proteomes" id="UP001211907"/>
    </source>
</evidence>
<evidence type="ECO:0000256" key="1">
    <source>
        <dbReference type="SAM" id="MobiDB-lite"/>
    </source>
</evidence>
<name>A0AAD5SQT3_9FUNG</name>
<reference evidence="2" key="1">
    <citation type="submission" date="2020-05" db="EMBL/GenBank/DDBJ databases">
        <title>Phylogenomic resolution of chytrid fungi.</title>
        <authorList>
            <person name="Stajich J.E."/>
            <person name="Amses K."/>
            <person name="Simmons R."/>
            <person name="Seto K."/>
            <person name="Myers J."/>
            <person name="Bonds A."/>
            <person name="Quandt C.A."/>
            <person name="Barry K."/>
            <person name="Liu P."/>
            <person name="Grigoriev I."/>
            <person name="Longcore J.E."/>
            <person name="James T.Y."/>
        </authorList>
    </citation>
    <scope>NUCLEOTIDE SEQUENCE</scope>
    <source>
        <strain evidence="2">JEL0513</strain>
    </source>
</reference>
<comment type="caution">
    <text evidence="2">The sequence shown here is derived from an EMBL/GenBank/DDBJ whole genome shotgun (WGS) entry which is preliminary data.</text>
</comment>
<feature type="region of interest" description="Disordered" evidence="1">
    <location>
        <begin position="44"/>
        <end position="84"/>
    </location>
</feature>